<dbReference type="AlphaFoldDB" id="A0AA88SUV6"/>
<accession>A0AA88SUV6</accession>
<evidence type="ECO:0000259" key="9">
    <source>
        <dbReference type="SMART" id="SM00328"/>
    </source>
</evidence>
<evidence type="ECO:0000259" key="10">
    <source>
        <dbReference type="SMART" id="SM00329"/>
    </source>
</evidence>
<dbReference type="SUPFAM" id="SSF55394">
    <property type="entry name" value="Bactericidal permeability-increasing protein, BPI"/>
    <property type="match status" value="2"/>
</dbReference>
<dbReference type="PANTHER" id="PTHR10504">
    <property type="entry name" value="BACTERICIDAL PERMEABILITY-INCREASING BPI PROTEIN-RELATED"/>
    <property type="match status" value="1"/>
</dbReference>
<dbReference type="Gene3D" id="3.15.10.10">
    <property type="entry name" value="Bactericidal permeability-increasing protein, domain 1"/>
    <property type="match status" value="1"/>
</dbReference>
<dbReference type="InterPro" id="IPR001124">
    <property type="entry name" value="Lipid-bd_serum_glycop_C"/>
</dbReference>
<dbReference type="InterPro" id="IPR032942">
    <property type="entry name" value="BPI/LBP/Plunc"/>
</dbReference>
<comment type="domain">
    <text evidence="7">The N-terminal region may be exposed to the interior of the granule, whereas the C-terminal portion may be embedded in the membrane. During phagocytosis and degranulation, proteases may be released and activated and cleave BPI at the junction of the N- and C-terminal portions of the molecule, providing controlled release of the N-terminal antibacterial fragment when bacteria are ingested.</text>
</comment>
<evidence type="ECO:0000256" key="1">
    <source>
        <dbReference type="ARBA" id="ARBA00004613"/>
    </source>
</evidence>
<dbReference type="Proteomes" id="UP001187415">
    <property type="component" value="Unassembled WGS sequence"/>
</dbReference>
<feature type="disulfide bond" evidence="6">
    <location>
        <begin position="179"/>
        <end position="218"/>
    </location>
</feature>
<evidence type="ECO:0000313" key="11">
    <source>
        <dbReference type="EMBL" id="KAK2851185.1"/>
    </source>
</evidence>
<dbReference type="FunFam" id="3.15.10.10:FF:000001">
    <property type="entry name" value="phospholipid transfer protein-like"/>
    <property type="match status" value="1"/>
</dbReference>
<dbReference type="InterPro" id="IPR017943">
    <property type="entry name" value="Bactericidal_perm-incr_a/b_dom"/>
</dbReference>
<dbReference type="FunFam" id="3.15.20.10:FF:000001">
    <property type="entry name" value="Phospholipid transfer protein"/>
    <property type="match status" value="1"/>
</dbReference>
<dbReference type="GO" id="GO:0050829">
    <property type="term" value="P:defense response to Gram-negative bacterium"/>
    <property type="evidence" value="ECO:0007669"/>
    <property type="project" value="UniProtKB-UniRule"/>
</dbReference>
<comment type="subunit">
    <text evidence="7">Monomer. Homodimer; disulfide-linked.</text>
</comment>
<evidence type="ECO:0000256" key="2">
    <source>
        <dbReference type="ARBA" id="ARBA00007292"/>
    </source>
</evidence>
<comment type="similarity">
    <text evidence="2">Belongs to the BPI/LBP/Plunc superfamily. BPI/LBP family.</text>
</comment>
<organism evidence="11 12">
    <name type="scientific">Channa striata</name>
    <name type="common">Snakehead murrel</name>
    <name type="synonym">Ophicephalus striatus</name>
    <dbReference type="NCBI Taxonomy" id="64152"/>
    <lineage>
        <taxon>Eukaryota</taxon>
        <taxon>Metazoa</taxon>
        <taxon>Chordata</taxon>
        <taxon>Craniata</taxon>
        <taxon>Vertebrata</taxon>
        <taxon>Euteleostomi</taxon>
        <taxon>Actinopterygii</taxon>
        <taxon>Neopterygii</taxon>
        <taxon>Teleostei</taxon>
        <taxon>Neoteleostei</taxon>
        <taxon>Acanthomorphata</taxon>
        <taxon>Anabantaria</taxon>
        <taxon>Anabantiformes</taxon>
        <taxon>Channoidei</taxon>
        <taxon>Channidae</taxon>
        <taxon>Channa</taxon>
    </lineage>
</organism>
<dbReference type="PIRSF" id="PIRSF002417">
    <property type="entry name" value="Lipid_binding_protein"/>
    <property type="match status" value="1"/>
</dbReference>
<keyword evidence="7" id="KW-0391">Immunity</keyword>
<dbReference type="Pfam" id="PF02886">
    <property type="entry name" value="LBP_BPI_CETP_C"/>
    <property type="match status" value="1"/>
</dbReference>
<comment type="caution">
    <text evidence="11">The sequence shown here is derived from an EMBL/GenBank/DDBJ whole genome shotgun (WGS) entry which is preliminary data.</text>
</comment>
<evidence type="ECO:0000256" key="4">
    <source>
        <dbReference type="ARBA" id="ARBA00023157"/>
    </source>
</evidence>
<feature type="signal peptide" evidence="8">
    <location>
        <begin position="1"/>
        <end position="44"/>
    </location>
</feature>
<keyword evidence="7 8" id="KW-0732">Signal</keyword>
<dbReference type="InterPro" id="IPR030675">
    <property type="entry name" value="BPI/LBP"/>
</dbReference>
<comment type="domain">
    <text evidence="7">The N- and C-terminal barrels adopt an identical fold despite having only 13% of conserved residues.</text>
</comment>
<evidence type="ECO:0000313" key="12">
    <source>
        <dbReference type="Proteomes" id="UP001187415"/>
    </source>
</evidence>
<evidence type="ECO:0000256" key="8">
    <source>
        <dbReference type="SAM" id="SignalP"/>
    </source>
</evidence>
<gene>
    <name evidence="11" type="ORF">Q5P01_007461</name>
</gene>
<evidence type="ECO:0000256" key="7">
    <source>
        <dbReference type="RuleBase" id="RU369039"/>
    </source>
</evidence>
<reference evidence="11" key="1">
    <citation type="submission" date="2023-07" db="EMBL/GenBank/DDBJ databases">
        <title>Chromosome-level Genome Assembly of Striped Snakehead (Channa striata).</title>
        <authorList>
            <person name="Liu H."/>
        </authorList>
    </citation>
    <scope>NUCLEOTIDE SEQUENCE</scope>
    <source>
        <strain evidence="11">Gz</strain>
        <tissue evidence="11">Muscle</tissue>
    </source>
</reference>
<keyword evidence="3 7" id="KW-0964">Secreted</keyword>
<protein>
    <recommendedName>
        <fullName evidence="7">Bactericidal permeability-increasing protein</fullName>
        <shortName evidence="7">BPI</shortName>
    </recommendedName>
</protein>
<dbReference type="Gene3D" id="3.15.20.10">
    <property type="entry name" value="Bactericidal permeability-increasing protein, domain 2"/>
    <property type="match status" value="1"/>
</dbReference>
<dbReference type="SMART" id="SM00328">
    <property type="entry name" value="BPI1"/>
    <property type="match status" value="1"/>
</dbReference>
<proteinExistence type="inferred from homology"/>
<comment type="subcellular location">
    <subcellularLocation>
        <location evidence="1 7">Secreted</location>
    </subcellularLocation>
</comment>
<name>A0AA88SUV6_CHASR</name>
<keyword evidence="7" id="KW-0044">Antibiotic</keyword>
<keyword evidence="12" id="KW-1185">Reference proteome</keyword>
<dbReference type="Pfam" id="PF01273">
    <property type="entry name" value="LBP_BPI_CETP"/>
    <property type="match status" value="1"/>
</dbReference>
<sequence length="499" mass="55202">MQNRRQQLISTGQIHFTLQEFRCCLSNMLPSVLLLLTLLSCTCGENPAIQVILSNKGLQYGKHAGTDWIQKNLERVTFPDISGEVHIGFLGSIDYTLSDVTITKCDLPEPSVEFYPDATGFKISVLGLSLALNGAWRTHYGIIHDGGSFNMAIFDVNVVSVLELGKDTNGHLSVSSESCDAEVGDVDIRFSGGVSWIFQPFVHHFKGHIIREIQRNICPNVREFIVNLESHLQSMNVSFDVDQVLTVDLPLTDLPVINASGLNLGLKGECYNIQTHKEPPFEAQPFTMPEQKGYMLSVGVSEFTLNSALYGYYTAGLFQADINDSTVFQHFHMHLNTTTMGNFIPQLPHLFPDMLMSLTVYARELPVVSFQRSAVKLGFQGAVKGFALQPNGTQSPLFTLNFDSTFSGKMGISDERLKGLVQMDNFNLTLGETEVGTFKTDALEKAVTTGIKFMVLTQVNLKLGKGFPLPRMKKAQLVNSVLNVEEGFIAMSSDAKVFF</sequence>
<comment type="function">
    <text evidence="7">The cytotoxic action of BPI is limited to many species of Gram-negative bacteria; this specificity may be explained by a strong affinity of the very basic N-terminal half for the negatively charged lipopolysaccharides that are unique to the Gram-negative bacterial outer envelope.</text>
</comment>
<feature type="domain" description="Lipid-binding serum glycoprotein C-terminal" evidence="10">
    <location>
        <begin position="290"/>
        <end position="493"/>
    </location>
</feature>
<dbReference type="PANTHER" id="PTHR10504:SF132">
    <property type="entry name" value="BACTERICIDAL PERMEABILITY-INCREASING PROTEIN"/>
    <property type="match status" value="1"/>
</dbReference>
<dbReference type="GO" id="GO:0045087">
    <property type="term" value="P:innate immune response"/>
    <property type="evidence" value="ECO:0007669"/>
    <property type="project" value="UniProtKB-UniRule"/>
</dbReference>
<keyword evidence="7" id="KW-0399">Innate immunity</keyword>
<keyword evidence="7" id="KW-0929">Antimicrobial</keyword>
<dbReference type="EMBL" id="JAUPFM010000005">
    <property type="protein sequence ID" value="KAK2851185.1"/>
    <property type="molecule type" value="Genomic_DNA"/>
</dbReference>
<evidence type="ECO:0000256" key="5">
    <source>
        <dbReference type="ARBA" id="ARBA00023180"/>
    </source>
</evidence>
<dbReference type="InterPro" id="IPR017942">
    <property type="entry name" value="Lipid-bd_serum_glycop_N"/>
</dbReference>
<feature type="chain" id="PRO_5041656837" description="Bactericidal permeability-increasing protein" evidence="8">
    <location>
        <begin position="45"/>
        <end position="499"/>
    </location>
</feature>
<keyword evidence="5 7" id="KW-0325">Glycoprotein</keyword>
<dbReference type="SMART" id="SM00329">
    <property type="entry name" value="BPI2"/>
    <property type="match status" value="1"/>
</dbReference>
<dbReference type="GO" id="GO:0005615">
    <property type="term" value="C:extracellular space"/>
    <property type="evidence" value="ECO:0007669"/>
    <property type="project" value="UniProtKB-UniRule"/>
</dbReference>
<dbReference type="GO" id="GO:0008289">
    <property type="term" value="F:lipid binding"/>
    <property type="evidence" value="ECO:0007669"/>
    <property type="project" value="InterPro"/>
</dbReference>
<evidence type="ECO:0000256" key="3">
    <source>
        <dbReference type="ARBA" id="ARBA00022525"/>
    </source>
</evidence>
<feature type="domain" description="Lipid-binding serum glycoprotein N-terminal" evidence="9">
    <location>
        <begin position="53"/>
        <end position="275"/>
    </location>
</feature>
<keyword evidence="4 6" id="KW-1015">Disulfide bond</keyword>
<evidence type="ECO:0000256" key="6">
    <source>
        <dbReference type="PIRSR" id="PIRSR002417-50"/>
    </source>
</evidence>